<dbReference type="Pfam" id="PF00639">
    <property type="entry name" value="Rotamase"/>
    <property type="match status" value="2"/>
</dbReference>
<keyword evidence="2" id="KW-0732">Signal</keyword>
<accession>A0A6P0UQX7</accession>
<comment type="caution">
    <text evidence="4">The sequence shown here is derived from an EMBL/GenBank/DDBJ whole genome shotgun (WGS) entry which is preliminary data.</text>
</comment>
<sequence>MKYLCLSIIMFCLFFGVRAQSAGEVLLTIDGAPYYADEFLWFYNKNGQQTQDQKDTDIDEQIRNYIDFKLKVLEAKEIGLDKKESYIREFQKFRKQLSKNYLTDTIVTNRLLQQAYDRSRKEINASHILIRLDQKATPEDTLRVFNRLKELRKEALENDFDSVRKKVHDGQSVFGEELGYFSVFRMVYPFEEMAYGTEVGDISEPFRTRFGYHILRVNDVRDHRGEVEVRQIMAKYSEEEDSIYPAGKRIQDIYRKIQDGVDFELLARQYSDDRESAALGGRLPAFKSGKNNLKNFEDVSFSLEEGEVSKPFQTRYGWHIVKVIRKTPIGSYEEEKPGLETRLRRDQRSQKITEGFLDGLKKRFGFKEYEDVKEEVLASVNEEFLNRNWFKKYLGASLLNKTLYTIEDTEIKADHFAEHLYRAQFRINSKDLKKVLSELYERYLNDQLLQYYEEHLEEINREFAHIVGEYRDGLLLFEILQREILQKSETESKERRDFYEENKENYLWDRRIKVVIASTRNTELASKIEGLFGQNKTIEEINTLLNNKEKSILLFNEGVFEISDKRLPASYDPVKGISNTKEKDHYYVIRTLEVMEPGPKAYEEVRGRVINDYQEKLQKEWLLELRKKHSVEIDKKVLKRVKKELTK</sequence>
<dbReference type="AlphaFoldDB" id="A0A6P0UQX7"/>
<evidence type="ECO:0000256" key="1">
    <source>
        <dbReference type="PROSITE-ProRule" id="PRU00278"/>
    </source>
</evidence>
<dbReference type="SUPFAM" id="SSF54534">
    <property type="entry name" value="FKBP-like"/>
    <property type="match status" value="2"/>
</dbReference>
<evidence type="ECO:0000256" key="2">
    <source>
        <dbReference type="SAM" id="SignalP"/>
    </source>
</evidence>
<keyword evidence="1" id="KW-0697">Rotamase</keyword>
<dbReference type="InterPro" id="IPR000297">
    <property type="entry name" value="PPIase_PpiC"/>
</dbReference>
<feature type="signal peptide" evidence="2">
    <location>
        <begin position="1"/>
        <end position="21"/>
    </location>
</feature>
<dbReference type="PANTHER" id="PTHR47245:SF2">
    <property type="entry name" value="PEPTIDYL-PROLYL CIS-TRANS ISOMERASE HP_0175-RELATED"/>
    <property type="match status" value="1"/>
</dbReference>
<reference evidence="4 5" key="1">
    <citation type="submission" date="2020-01" db="EMBL/GenBank/DDBJ databases">
        <title>Leptobacterium flavescens.</title>
        <authorList>
            <person name="Wang G."/>
        </authorList>
    </citation>
    <scope>NUCLEOTIDE SEQUENCE [LARGE SCALE GENOMIC DNA]</scope>
    <source>
        <strain evidence="4 5">KCTC 22160</strain>
    </source>
</reference>
<gene>
    <name evidence="4" type="ORF">GWK08_18920</name>
</gene>
<organism evidence="4 5">
    <name type="scientific">Leptobacterium flavescens</name>
    <dbReference type="NCBI Taxonomy" id="472055"/>
    <lineage>
        <taxon>Bacteria</taxon>
        <taxon>Pseudomonadati</taxon>
        <taxon>Bacteroidota</taxon>
        <taxon>Flavobacteriia</taxon>
        <taxon>Flavobacteriales</taxon>
        <taxon>Flavobacteriaceae</taxon>
        <taxon>Leptobacterium</taxon>
    </lineage>
</organism>
<evidence type="ECO:0000313" key="5">
    <source>
        <dbReference type="Proteomes" id="UP000468581"/>
    </source>
</evidence>
<evidence type="ECO:0000259" key="3">
    <source>
        <dbReference type="PROSITE" id="PS50198"/>
    </source>
</evidence>
<name>A0A6P0UQX7_9FLAO</name>
<keyword evidence="1 4" id="KW-0413">Isomerase</keyword>
<proteinExistence type="predicted"/>
<keyword evidence="5" id="KW-1185">Reference proteome</keyword>
<feature type="domain" description="PpiC" evidence="3">
    <location>
        <begin position="224"/>
        <end position="325"/>
    </location>
</feature>
<evidence type="ECO:0000313" key="4">
    <source>
        <dbReference type="EMBL" id="NER15535.1"/>
    </source>
</evidence>
<dbReference type="PROSITE" id="PS50198">
    <property type="entry name" value="PPIC_PPIASE_2"/>
    <property type="match status" value="2"/>
</dbReference>
<dbReference type="RefSeq" id="WP_163608831.1">
    <property type="nucleotide sequence ID" value="NZ_JAABOO010000005.1"/>
</dbReference>
<feature type="chain" id="PRO_5027103439" evidence="2">
    <location>
        <begin position="22"/>
        <end position="647"/>
    </location>
</feature>
<feature type="domain" description="PpiC" evidence="3">
    <location>
        <begin position="120"/>
        <end position="219"/>
    </location>
</feature>
<dbReference type="InterPro" id="IPR050245">
    <property type="entry name" value="PrsA_foldase"/>
</dbReference>
<dbReference type="Proteomes" id="UP000468581">
    <property type="component" value="Unassembled WGS sequence"/>
</dbReference>
<dbReference type="Gene3D" id="3.10.50.40">
    <property type="match status" value="2"/>
</dbReference>
<dbReference type="EMBL" id="JAABOO010000005">
    <property type="protein sequence ID" value="NER15535.1"/>
    <property type="molecule type" value="Genomic_DNA"/>
</dbReference>
<protein>
    <submittedName>
        <fullName evidence="4">Peptidylprolyl isomerase</fullName>
    </submittedName>
</protein>
<dbReference type="GO" id="GO:0003755">
    <property type="term" value="F:peptidyl-prolyl cis-trans isomerase activity"/>
    <property type="evidence" value="ECO:0007669"/>
    <property type="project" value="UniProtKB-KW"/>
</dbReference>
<dbReference type="PANTHER" id="PTHR47245">
    <property type="entry name" value="PEPTIDYLPROLYL ISOMERASE"/>
    <property type="match status" value="1"/>
</dbReference>
<dbReference type="InterPro" id="IPR046357">
    <property type="entry name" value="PPIase_dom_sf"/>
</dbReference>